<dbReference type="EMBL" id="JACOOE010000001">
    <property type="protein sequence ID" value="MBC5603282.1"/>
    <property type="molecule type" value="Genomic_DNA"/>
</dbReference>
<dbReference type="RefSeq" id="WP_186966103.1">
    <property type="nucleotide sequence ID" value="NZ_JACOOE010000001.1"/>
</dbReference>
<proteinExistence type="predicted"/>
<evidence type="ECO:0000313" key="1">
    <source>
        <dbReference type="EMBL" id="MBC5603282.1"/>
    </source>
</evidence>
<organism evidence="1 2">
    <name type="scientific">Bacteroides difficilis</name>
    <dbReference type="NCBI Taxonomy" id="2763021"/>
    <lineage>
        <taxon>Bacteria</taxon>
        <taxon>Pseudomonadati</taxon>
        <taxon>Bacteroidota</taxon>
        <taxon>Bacteroidia</taxon>
        <taxon>Bacteroidales</taxon>
        <taxon>Bacteroidaceae</taxon>
        <taxon>Bacteroides</taxon>
    </lineage>
</organism>
<protein>
    <submittedName>
        <fullName evidence="1">Uncharacterized protein</fullName>
    </submittedName>
</protein>
<evidence type="ECO:0000313" key="2">
    <source>
        <dbReference type="Proteomes" id="UP000600600"/>
    </source>
</evidence>
<name>A0ABR7C653_9BACE</name>
<sequence>MNRILTGCYSLAGLILMAVCTGSQQVPFRPDKDSVNIAEISGERCISGVYPHLTTYAHARINGKYGFGNECGIGAIVPWQGKLYMVNYAAHEPKGSEHKLYIVDKNKNMKIYEGSVGGTPAARMIHAESNQLLIGHYLIDTEGNIRTIPIKQMPGRITAIARHLTDPQNKVYYYDMEGMLYEANVHTLETKKLYHNPLPGWHGKGGYTAQGKLVLANNGEAGENPKDWQVPVEGQKGPEKYGVLAEYDGKKFTVVERRQFTDVTTRNGIKAVPDEQAPLWTMGWDKRSIRLKVMENGRWSTYLLPKAAYNNDPSHGWFTEWPRIREIGGNEMMMDMHGMFFDFPATFSKDNSAGIRPIASHLRYIPDFCSWNGQIVLATDESSIQGNILTGQPQSNLWFGKKKDFLNWGPATGYGAIWLKDVVSSTKVSEPYLFAGFDRRMAHIINHSKSPLSFVVQIDKKGNNEWTDYKTFQLKGEEYRDFIFPENVKGEWIRLKALTDGQVSFVLHYTTERFVSGEKFAKLFTGLAEVGTADEILTAKLYSNRCNYNMSCYASVMKNGRVVDKGEFEFRKFTFDFAPGIVEPQASRALETKVHYFKQAQFDAKVVDKKLMKDLWSVDEASVILHTSEGDLRLPKGNPAFDTMKSARCVREVESERELANIHGTFYELPLIHVGKEPLFKMMRPVSSHNYYIDDYNTWNGLLALSGVRRDARTSNSVYINKEKTAGLWFGSIDDLWKLGKPVGHGGPWMNTSVKSGVLSDPYLMTGYDKKTLTLKADREVTVTLWLSVSHYLKEKVKSKEFVLKAGEEMTYVFPEGFSAHWACLSADKDCRATAQFLYE</sequence>
<dbReference type="Proteomes" id="UP000600600">
    <property type="component" value="Unassembled WGS sequence"/>
</dbReference>
<comment type="caution">
    <text evidence="1">The sequence shown here is derived from an EMBL/GenBank/DDBJ whole genome shotgun (WGS) entry which is preliminary data.</text>
</comment>
<gene>
    <name evidence="1" type="ORF">H8S67_01130</name>
</gene>
<keyword evidence="2" id="KW-1185">Reference proteome</keyword>
<reference evidence="1 2" key="1">
    <citation type="submission" date="2020-08" db="EMBL/GenBank/DDBJ databases">
        <title>Genome public.</title>
        <authorList>
            <person name="Liu C."/>
            <person name="Sun Q."/>
        </authorList>
    </citation>
    <scope>NUCLEOTIDE SEQUENCE [LARGE SCALE GENOMIC DNA]</scope>
    <source>
        <strain evidence="1 2">M27</strain>
    </source>
</reference>
<accession>A0ABR7C653</accession>